<keyword evidence="1" id="KW-0472">Membrane</keyword>
<organism evidence="2">
    <name type="scientific">Scylla olivacea</name>
    <name type="common">Orange mud crab</name>
    <name type="synonym">Cancer olivacea</name>
    <dbReference type="NCBI Taxonomy" id="85551"/>
    <lineage>
        <taxon>Eukaryota</taxon>
        <taxon>Metazoa</taxon>
        <taxon>Ecdysozoa</taxon>
        <taxon>Arthropoda</taxon>
        <taxon>Crustacea</taxon>
        <taxon>Multicrustacea</taxon>
        <taxon>Malacostraca</taxon>
        <taxon>Eumalacostraca</taxon>
        <taxon>Eucarida</taxon>
        <taxon>Decapoda</taxon>
        <taxon>Pleocyemata</taxon>
        <taxon>Brachyura</taxon>
        <taxon>Eubrachyura</taxon>
        <taxon>Portunoidea</taxon>
        <taxon>Portunidae</taxon>
        <taxon>Portuninae</taxon>
        <taxon>Scylla</taxon>
    </lineage>
</organism>
<keyword evidence="1" id="KW-1133">Transmembrane helix</keyword>
<dbReference type="EMBL" id="GDRN01045118">
    <property type="protein sequence ID" value="JAI66880.1"/>
    <property type="molecule type" value="Transcribed_RNA"/>
</dbReference>
<dbReference type="Pfam" id="PF16984">
    <property type="entry name" value="Grp7_allergen"/>
    <property type="match status" value="1"/>
</dbReference>
<dbReference type="AlphaFoldDB" id="A0A0N7ZDC7"/>
<dbReference type="EMBL" id="GDRN01045115">
    <property type="protein sequence ID" value="JAI66882.1"/>
    <property type="molecule type" value="Transcribed_RNA"/>
</dbReference>
<dbReference type="InterPro" id="IPR038602">
    <property type="entry name" value="Mite_allergen_7_sf"/>
</dbReference>
<evidence type="ECO:0000313" key="2">
    <source>
        <dbReference type="EMBL" id="JAI66880.1"/>
    </source>
</evidence>
<feature type="transmembrane region" description="Helical" evidence="1">
    <location>
        <begin position="146"/>
        <end position="166"/>
    </location>
</feature>
<keyword evidence="1" id="KW-0812">Transmembrane</keyword>
<reference evidence="2" key="1">
    <citation type="submission" date="2015-09" db="EMBL/GenBank/DDBJ databases">
        <title>Scylla olivacea transcriptome.</title>
        <authorList>
            <person name="Ikhwanuddin M."/>
        </authorList>
    </citation>
    <scope>NUCLEOTIDE SEQUENCE</scope>
</reference>
<dbReference type="EMBL" id="GDRN01045117">
    <property type="protein sequence ID" value="JAI66881.1"/>
    <property type="molecule type" value="Transcribed_RNA"/>
</dbReference>
<proteinExistence type="predicted"/>
<protein>
    <submittedName>
        <fullName evidence="2">Uncharacterized protein</fullName>
    </submittedName>
</protein>
<sequence>MDLVMDNLQVMLVENGFDPVALPNTSMGFSDEVLGVVWHGEAKLYDGWMRGLASIHRSGNAEFIKNSEGRIRGLLASLSLGEMKGHYVCLAKFMDLGPIADVFIDVKGSDVYFEALLDTHQCKFRAEVLKVTKLGSIDVSIKGLSVLGWIVSSLMEFVMIFISGFIKNIVETVMKDMTDVVLDSIDLSPLGPILGCDPSAAHLVQLH</sequence>
<accession>A0A0N7ZDC7</accession>
<dbReference type="InterPro" id="IPR020234">
    <property type="entry name" value="Mite_allergen_group-7"/>
</dbReference>
<evidence type="ECO:0000256" key="1">
    <source>
        <dbReference type="SAM" id="Phobius"/>
    </source>
</evidence>
<name>A0A0N7ZDC7_SCYOL</name>
<dbReference type="Gene3D" id="3.15.10.50">
    <property type="match status" value="1"/>
</dbReference>